<dbReference type="SUPFAM" id="SSF57701">
    <property type="entry name" value="Zn2/Cys6 DNA-binding domain"/>
    <property type="match status" value="1"/>
</dbReference>
<dbReference type="Pfam" id="PF00172">
    <property type="entry name" value="Zn_clus"/>
    <property type="match status" value="1"/>
</dbReference>
<dbReference type="GO" id="GO:0008270">
    <property type="term" value="F:zinc ion binding"/>
    <property type="evidence" value="ECO:0007669"/>
    <property type="project" value="InterPro"/>
</dbReference>
<accession>A0A5N6HI27</accession>
<evidence type="ECO:0000256" key="3">
    <source>
        <dbReference type="ARBA" id="ARBA00023163"/>
    </source>
</evidence>
<dbReference type="VEuPathDB" id="FungiDB:AFLA_007649"/>
<gene>
    <name evidence="6" type="ORF">BDV35DRAFT_333831</name>
</gene>
<evidence type="ECO:0000313" key="6">
    <source>
        <dbReference type="EMBL" id="KAB8253467.1"/>
    </source>
</evidence>
<sequence>MWNIRLLLFRIKHMQVTEERKVDPKEPLRAPRRPRQRSLVSTVYTFPPLHPPSPAGVPLGLFFHTHVHREIESRDKMSAIQNISCGRCQSKKVRCNRVAPQCGNCEAAGAECLYLPRKPRSKKQVYFIIFINKATQLHQATDKLSQKRTTR</sequence>
<evidence type="ECO:0000256" key="1">
    <source>
        <dbReference type="ARBA" id="ARBA00023015"/>
    </source>
</evidence>
<keyword evidence="3" id="KW-0804">Transcription</keyword>
<dbReference type="SMART" id="SM00066">
    <property type="entry name" value="GAL4"/>
    <property type="match status" value="1"/>
</dbReference>
<reference evidence="6" key="1">
    <citation type="submission" date="2019-04" db="EMBL/GenBank/DDBJ databases">
        <title>Friends and foes A comparative genomics study of 23 Aspergillus species from section Flavi.</title>
        <authorList>
            <consortium name="DOE Joint Genome Institute"/>
            <person name="Kjaerbolling I."/>
            <person name="Vesth T."/>
            <person name="Frisvad J.C."/>
            <person name="Nybo J.L."/>
            <person name="Theobald S."/>
            <person name="Kildgaard S."/>
            <person name="Isbrandt T."/>
            <person name="Kuo A."/>
            <person name="Sato A."/>
            <person name="Lyhne E.K."/>
            <person name="Kogle M.E."/>
            <person name="Wiebenga A."/>
            <person name="Kun R.S."/>
            <person name="Lubbers R.J."/>
            <person name="Makela M.R."/>
            <person name="Barry K."/>
            <person name="Chovatia M."/>
            <person name="Clum A."/>
            <person name="Daum C."/>
            <person name="Haridas S."/>
            <person name="He G."/>
            <person name="LaButti K."/>
            <person name="Lipzen A."/>
            <person name="Mondo S."/>
            <person name="Riley R."/>
            <person name="Salamov A."/>
            <person name="Simmons B.A."/>
            <person name="Magnuson J.K."/>
            <person name="Henrissat B."/>
            <person name="Mortensen U.H."/>
            <person name="Larsen T.O."/>
            <person name="Devries R.P."/>
            <person name="Grigoriev I.V."/>
            <person name="Machida M."/>
            <person name="Baker S.E."/>
            <person name="Andersen M.R."/>
        </authorList>
    </citation>
    <scope>NUCLEOTIDE SEQUENCE [LARGE SCALE GENOMIC DNA]</scope>
    <source>
        <strain evidence="6">CBS 121.62</strain>
    </source>
</reference>
<evidence type="ECO:0000259" key="5">
    <source>
        <dbReference type="PROSITE" id="PS50048"/>
    </source>
</evidence>
<keyword evidence="2" id="KW-0238">DNA-binding</keyword>
<evidence type="ECO:0000256" key="2">
    <source>
        <dbReference type="ARBA" id="ARBA00023125"/>
    </source>
</evidence>
<dbReference type="VEuPathDB" id="FungiDB:F9C07_2144229"/>
<evidence type="ECO:0000256" key="4">
    <source>
        <dbReference type="ARBA" id="ARBA00023242"/>
    </source>
</evidence>
<dbReference type="EMBL" id="ML734551">
    <property type="protein sequence ID" value="KAB8253467.1"/>
    <property type="molecule type" value="Genomic_DNA"/>
</dbReference>
<dbReference type="InterPro" id="IPR036864">
    <property type="entry name" value="Zn2-C6_fun-type_DNA-bd_sf"/>
</dbReference>
<dbReference type="GO" id="GO:0000981">
    <property type="term" value="F:DNA-binding transcription factor activity, RNA polymerase II-specific"/>
    <property type="evidence" value="ECO:0007669"/>
    <property type="project" value="InterPro"/>
</dbReference>
<dbReference type="Proteomes" id="UP000325434">
    <property type="component" value="Unassembled WGS sequence"/>
</dbReference>
<protein>
    <recommendedName>
        <fullName evidence="5">Zn(2)-C6 fungal-type domain-containing protein</fullName>
    </recommendedName>
</protein>
<dbReference type="GO" id="GO:0003677">
    <property type="term" value="F:DNA binding"/>
    <property type="evidence" value="ECO:0007669"/>
    <property type="project" value="UniProtKB-KW"/>
</dbReference>
<proteinExistence type="predicted"/>
<dbReference type="InterPro" id="IPR001138">
    <property type="entry name" value="Zn2Cys6_DnaBD"/>
</dbReference>
<feature type="domain" description="Zn(2)-C6 fungal-type" evidence="5">
    <location>
        <begin position="84"/>
        <end position="114"/>
    </location>
</feature>
<keyword evidence="4" id="KW-0539">Nucleus</keyword>
<keyword evidence="1" id="KW-0805">Transcription regulation</keyword>
<dbReference type="GO" id="GO:0009893">
    <property type="term" value="P:positive regulation of metabolic process"/>
    <property type="evidence" value="ECO:0007669"/>
    <property type="project" value="UniProtKB-ARBA"/>
</dbReference>
<dbReference type="CDD" id="cd00067">
    <property type="entry name" value="GAL4"/>
    <property type="match status" value="1"/>
</dbReference>
<organism evidence="6">
    <name type="scientific">Aspergillus flavus</name>
    <dbReference type="NCBI Taxonomy" id="5059"/>
    <lineage>
        <taxon>Eukaryota</taxon>
        <taxon>Fungi</taxon>
        <taxon>Dikarya</taxon>
        <taxon>Ascomycota</taxon>
        <taxon>Pezizomycotina</taxon>
        <taxon>Eurotiomycetes</taxon>
        <taxon>Eurotiomycetidae</taxon>
        <taxon>Eurotiales</taxon>
        <taxon>Aspergillaceae</taxon>
        <taxon>Aspergillus</taxon>
        <taxon>Aspergillus subgen. Circumdati</taxon>
    </lineage>
</organism>
<dbReference type="AlphaFoldDB" id="A0A5N6HI27"/>
<name>A0A5N6HI27_ASPFL</name>
<dbReference type="PROSITE" id="PS50048">
    <property type="entry name" value="ZN2_CY6_FUNGAL_2"/>
    <property type="match status" value="1"/>
</dbReference>
<dbReference type="Gene3D" id="4.10.240.10">
    <property type="entry name" value="Zn(2)-C6 fungal-type DNA-binding domain"/>
    <property type="match status" value="1"/>
</dbReference>